<evidence type="ECO:0000313" key="4">
    <source>
        <dbReference type="Proteomes" id="UP000324748"/>
    </source>
</evidence>
<gene>
    <name evidence="3" type="ORF">PGT21_020272</name>
    <name evidence="2" type="ORF">PGTUg99_032484</name>
</gene>
<feature type="compositionally biased region" description="Pro residues" evidence="1">
    <location>
        <begin position="47"/>
        <end position="66"/>
    </location>
</feature>
<dbReference type="AlphaFoldDB" id="A0A5B0LVW6"/>
<evidence type="ECO:0000313" key="5">
    <source>
        <dbReference type="Proteomes" id="UP000325313"/>
    </source>
</evidence>
<feature type="region of interest" description="Disordered" evidence="1">
    <location>
        <begin position="1"/>
        <end position="67"/>
    </location>
</feature>
<accession>A0A5B0LVW6</accession>
<feature type="region of interest" description="Disordered" evidence="1">
    <location>
        <begin position="99"/>
        <end position="135"/>
    </location>
</feature>
<organism evidence="2 5">
    <name type="scientific">Puccinia graminis f. sp. tritici</name>
    <dbReference type="NCBI Taxonomy" id="56615"/>
    <lineage>
        <taxon>Eukaryota</taxon>
        <taxon>Fungi</taxon>
        <taxon>Dikarya</taxon>
        <taxon>Basidiomycota</taxon>
        <taxon>Pucciniomycotina</taxon>
        <taxon>Pucciniomycetes</taxon>
        <taxon>Pucciniales</taxon>
        <taxon>Pucciniaceae</taxon>
        <taxon>Puccinia</taxon>
    </lineage>
</organism>
<evidence type="ECO:0000256" key="1">
    <source>
        <dbReference type="SAM" id="MobiDB-lite"/>
    </source>
</evidence>
<dbReference type="Proteomes" id="UP000325313">
    <property type="component" value="Unassembled WGS sequence"/>
</dbReference>
<protein>
    <submittedName>
        <fullName evidence="2">Uncharacterized protein</fullName>
    </submittedName>
</protein>
<evidence type="ECO:0000313" key="2">
    <source>
        <dbReference type="EMBL" id="KAA1068581.1"/>
    </source>
</evidence>
<dbReference type="OrthoDB" id="2503605at2759"/>
<dbReference type="Proteomes" id="UP000324748">
    <property type="component" value="Unassembled WGS sequence"/>
</dbReference>
<comment type="caution">
    <text evidence="2">The sequence shown here is derived from an EMBL/GenBank/DDBJ whole genome shotgun (WGS) entry which is preliminary data.</text>
</comment>
<proteinExistence type="predicted"/>
<feature type="compositionally biased region" description="Low complexity" evidence="1">
    <location>
        <begin position="116"/>
        <end position="127"/>
    </location>
</feature>
<sequence>MVVVRFDQLPPPGVSARSEGSCLPSPSVSHRSPHRPSARLGSHSLPPSSPSPSPPTPPLPHRPPVLVPNLDRAETEQSTAAMIQSNLDPFFLQQDSAVNSTTTTTSNHHHHHHPNQEQQQQQQQQQHPHQHQQHALAVHPELPQLNELMDDANRSIVVDPVEPAPSGFSPAQESLFNEHASHYQLNGPSWQQARRVCQTTGDDNRFYALVCYLTWLHQNPTNPPPQSAPQFQIPPSLSAASGWVPTPRLREHTRFTAQLIIIRPDLEAYTATKDSEDRVLQKSFQNLVIKHFTDQSDAFRMANLPPGFPSTTSPEPANKLFNFIREIIKHNRDSFRKQLLKNILPEDGDYSKKPIPTLDELIVQLLTAASSPGHLPVPSEILSKVDESQRMRFAYLRLEAIRFYAGPSPKNKRISQWSIIDGQLEHLRRQEPIYQQAFFGLMIQKDNELFGTGQAYFRDLETTVNWDMPSETCIRIRAQDLQQSF</sequence>
<keyword evidence="4" id="KW-1185">Reference proteome</keyword>
<evidence type="ECO:0000313" key="3">
    <source>
        <dbReference type="EMBL" id="KAA1104350.1"/>
    </source>
</evidence>
<reference evidence="4 5" key="1">
    <citation type="submission" date="2019-05" db="EMBL/GenBank/DDBJ databases">
        <title>Emergence of the Ug99 lineage of the wheat stem rust pathogen through somatic hybridization.</title>
        <authorList>
            <person name="Li F."/>
            <person name="Upadhyaya N.M."/>
            <person name="Sperschneider J."/>
            <person name="Matny O."/>
            <person name="Nguyen-Phuc H."/>
            <person name="Mago R."/>
            <person name="Raley C."/>
            <person name="Miller M.E."/>
            <person name="Silverstein K.A.T."/>
            <person name="Henningsen E."/>
            <person name="Hirsch C.D."/>
            <person name="Visser B."/>
            <person name="Pretorius Z.A."/>
            <person name="Steffenson B.J."/>
            <person name="Schwessinger B."/>
            <person name="Dodds P.N."/>
            <person name="Figueroa M."/>
        </authorList>
    </citation>
    <scope>NUCLEOTIDE SEQUENCE [LARGE SCALE GENOMIC DNA]</scope>
    <source>
        <strain evidence="3">21-0</strain>
        <strain evidence="2 5">Ug99</strain>
    </source>
</reference>
<dbReference type="EMBL" id="VSWC01000041">
    <property type="protein sequence ID" value="KAA1104350.1"/>
    <property type="molecule type" value="Genomic_DNA"/>
</dbReference>
<dbReference type="EMBL" id="VDEP01000505">
    <property type="protein sequence ID" value="KAA1068581.1"/>
    <property type="molecule type" value="Genomic_DNA"/>
</dbReference>
<name>A0A5B0LVW6_PUCGR</name>